<evidence type="ECO:0000256" key="5">
    <source>
        <dbReference type="SAM" id="Coils"/>
    </source>
</evidence>
<evidence type="ECO:0000256" key="3">
    <source>
        <dbReference type="ARBA" id="ARBA00035647"/>
    </source>
</evidence>
<dbReference type="Proteomes" id="UP001176940">
    <property type="component" value="Unassembled WGS sequence"/>
</dbReference>
<feature type="coiled-coil region" evidence="5">
    <location>
        <begin position="237"/>
        <end position="264"/>
    </location>
</feature>
<evidence type="ECO:0000256" key="2">
    <source>
        <dbReference type="ARBA" id="ARBA00023128"/>
    </source>
</evidence>
<evidence type="ECO:0000313" key="8">
    <source>
        <dbReference type="EMBL" id="CAJ0951755.1"/>
    </source>
</evidence>
<feature type="compositionally biased region" description="Basic and acidic residues" evidence="6">
    <location>
        <begin position="200"/>
        <end position="222"/>
    </location>
</feature>
<evidence type="ECO:0000313" key="9">
    <source>
        <dbReference type="Proteomes" id="UP001176940"/>
    </source>
</evidence>
<dbReference type="Pfam" id="PF08213">
    <property type="entry name" value="COX24_C"/>
    <property type="match status" value="1"/>
</dbReference>
<sequence length="299" mass="34831">MSSLVTRYRYTKQLTNYHDQRYDLAVIVVGAEYNSHHCCLVVLISGRPSDNDERCLQQPVPGISVNCTATSRCRKTYLEEKKRQRHKKDLSTPTDLRNLFSHLSMWLTRLTSHLNIATRIAGCLVPRCAATSHRTLSKCYSTQHAQRQRIPPPTWCTLEPELDDVLVPRRLSISPLESLLSSRYTLPKPLASIAQEEPEEHDRSYDCPSHLDSDHTGEDGGDRGVMQCKNVLKIRRRKMNKHKYKKLQKRIKFLRKKVLDKRKVRKQKKFENDLTRIWRKAGLKKAPDGWITPKIFVKY</sequence>
<keyword evidence="9" id="KW-1185">Reference proteome</keyword>
<dbReference type="CDD" id="cd23699">
    <property type="entry name" value="At5g63150_CTD"/>
    <property type="match status" value="1"/>
</dbReference>
<dbReference type="PANTHER" id="PTHR32035:SF3">
    <property type="entry name" value="SMALL RIBOSOMAL SUBUNIT PROTEIN MS38"/>
    <property type="match status" value="1"/>
</dbReference>
<evidence type="ECO:0000256" key="4">
    <source>
        <dbReference type="ARBA" id="ARBA00035682"/>
    </source>
</evidence>
<dbReference type="SMART" id="SM01155">
    <property type="entry name" value="DUF1713"/>
    <property type="match status" value="1"/>
</dbReference>
<keyword evidence="2" id="KW-0496">Mitochondrion</keyword>
<comment type="similarity">
    <text evidence="3">Belongs to the mitochondrion-specific ribosomal protein mS38 family.</text>
</comment>
<proteinExistence type="inferred from homology"/>
<feature type="region of interest" description="Disordered" evidence="6">
    <location>
        <begin position="195"/>
        <end position="224"/>
    </location>
</feature>
<evidence type="ECO:0000259" key="7">
    <source>
        <dbReference type="SMART" id="SM01155"/>
    </source>
</evidence>
<keyword evidence="5" id="KW-0175">Coiled coil</keyword>
<name>A0ABN9LZ87_9NEOB</name>
<evidence type="ECO:0000256" key="1">
    <source>
        <dbReference type="ARBA" id="ARBA00004173"/>
    </source>
</evidence>
<dbReference type="InterPro" id="IPR013177">
    <property type="entry name" value="Ribosomal_mS38_C"/>
</dbReference>
<accession>A0ABN9LZ87</accession>
<comment type="caution">
    <text evidence="8">The sequence shown here is derived from an EMBL/GenBank/DDBJ whole genome shotgun (WGS) entry which is preliminary data.</text>
</comment>
<protein>
    <recommendedName>
        <fullName evidence="4">Small ribosomal subunit protein mS38</fullName>
    </recommendedName>
</protein>
<reference evidence="8" key="1">
    <citation type="submission" date="2023-07" db="EMBL/GenBank/DDBJ databases">
        <authorList>
            <person name="Stuckert A."/>
        </authorList>
    </citation>
    <scope>NUCLEOTIDE SEQUENCE</scope>
</reference>
<dbReference type="EMBL" id="CAUEEQ010033840">
    <property type="protein sequence ID" value="CAJ0951755.1"/>
    <property type="molecule type" value="Genomic_DNA"/>
</dbReference>
<feature type="domain" description="Ribosomal protein mS38 C-terminal" evidence="7">
    <location>
        <begin position="227"/>
        <end position="260"/>
    </location>
</feature>
<evidence type="ECO:0000256" key="6">
    <source>
        <dbReference type="SAM" id="MobiDB-lite"/>
    </source>
</evidence>
<organism evidence="8 9">
    <name type="scientific">Ranitomeya imitator</name>
    <name type="common">mimic poison frog</name>
    <dbReference type="NCBI Taxonomy" id="111125"/>
    <lineage>
        <taxon>Eukaryota</taxon>
        <taxon>Metazoa</taxon>
        <taxon>Chordata</taxon>
        <taxon>Craniata</taxon>
        <taxon>Vertebrata</taxon>
        <taxon>Euteleostomi</taxon>
        <taxon>Amphibia</taxon>
        <taxon>Batrachia</taxon>
        <taxon>Anura</taxon>
        <taxon>Neobatrachia</taxon>
        <taxon>Hyloidea</taxon>
        <taxon>Dendrobatidae</taxon>
        <taxon>Dendrobatinae</taxon>
        <taxon>Ranitomeya</taxon>
    </lineage>
</organism>
<comment type="subcellular location">
    <subcellularLocation>
        <location evidence="1">Mitochondrion</location>
    </subcellularLocation>
</comment>
<dbReference type="PANTHER" id="PTHR32035">
    <property type="entry name" value="AURORA KINASE A-INTERACTING PROTEIN"/>
    <property type="match status" value="1"/>
</dbReference>
<gene>
    <name evidence="8" type="ORF">RIMI_LOCUS13602391</name>
</gene>